<dbReference type="Proteomes" id="UP000233837">
    <property type="component" value="Unassembled WGS sequence"/>
</dbReference>
<keyword evidence="2" id="KW-1185">Reference proteome</keyword>
<sequence>MGNNGNLGGNNAPSNRSASSIHEIDLLPDDATHDLHSIADWMIVIGYGRECFQVYGSIRKSAVELYFRHLGIQRPSIGNVQLLD</sequence>
<gene>
    <name evidence="1" type="ORF">MA16_Dca028330</name>
</gene>
<accession>A0A2I0VCI0</accession>
<proteinExistence type="predicted"/>
<organism evidence="1 2">
    <name type="scientific">Dendrobium catenatum</name>
    <dbReference type="NCBI Taxonomy" id="906689"/>
    <lineage>
        <taxon>Eukaryota</taxon>
        <taxon>Viridiplantae</taxon>
        <taxon>Streptophyta</taxon>
        <taxon>Embryophyta</taxon>
        <taxon>Tracheophyta</taxon>
        <taxon>Spermatophyta</taxon>
        <taxon>Magnoliopsida</taxon>
        <taxon>Liliopsida</taxon>
        <taxon>Asparagales</taxon>
        <taxon>Orchidaceae</taxon>
        <taxon>Epidendroideae</taxon>
        <taxon>Malaxideae</taxon>
        <taxon>Dendrobiinae</taxon>
        <taxon>Dendrobium</taxon>
    </lineage>
</organism>
<evidence type="ECO:0000313" key="1">
    <source>
        <dbReference type="EMBL" id="PKU61112.1"/>
    </source>
</evidence>
<dbReference type="GO" id="GO:0006887">
    <property type="term" value="P:exocytosis"/>
    <property type="evidence" value="ECO:0007669"/>
    <property type="project" value="InterPro"/>
</dbReference>
<dbReference type="SUPFAM" id="SSF74788">
    <property type="entry name" value="Cullin repeat-like"/>
    <property type="match status" value="1"/>
</dbReference>
<reference evidence="1 2" key="1">
    <citation type="journal article" date="2016" name="Sci. Rep.">
        <title>The Dendrobium catenatum Lindl. genome sequence provides insights into polysaccharide synthase, floral development and adaptive evolution.</title>
        <authorList>
            <person name="Zhang G.Q."/>
            <person name="Xu Q."/>
            <person name="Bian C."/>
            <person name="Tsai W.C."/>
            <person name="Yeh C.M."/>
            <person name="Liu K.W."/>
            <person name="Yoshida K."/>
            <person name="Zhang L.S."/>
            <person name="Chang S.B."/>
            <person name="Chen F."/>
            <person name="Shi Y."/>
            <person name="Su Y.Y."/>
            <person name="Zhang Y.Q."/>
            <person name="Chen L.J."/>
            <person name="Yin Y."/>
            <person name="Lin M."/>
            <person name="Huang H."/>
            <person name="Deng H."/>
            <person name="Wang Z.W."/>
            <person name="Zhu S.L."/>
            <person name="Zhao X."/>
            <person name="Deng C."/>
            <person name="Niu S.C."/>
            <person name="Huang J."/>
            <person name="Wang M."/>
            <person name="Liu G.H."/>
            <person name="Yang H.J."/>
            <person name="Xiao X.J."/>
            <person name="Hsiao Y.Y."/>
            <person name="Wu W.L."/>
            <person name="Chen Y.Y."/>
            <person name="Mitsuda N."/>
            <person name="Ohme-Takagi M."/>
            <person name="Luo Y.B."/>
            <person name="Van de Peer Y."/>
            <person name="Liu Z.J."/>
        </authorList>
    </citation>
    <scope>NUCLEOTIDE SEQUENCE [LARGE SCALE GENOMIC DNA]</scope>
    <source>
        <tissue evidence="1">The whole plant</tissue>
    </source>
</reference>
<dbReference type="GO" id="GO:0000145">
    <property type="term" value="C:exocyst"/>
    <property type="evidence" value="ECO:0007669"/>
    <property type="project" value="InterPro"/>
</dbReference>
<dbReference type="PANTHER" id="PTHR12542">
    <property type="entry name" value="EXOCYST COMPLEX PROTEIN EXO70"/>
    <property type="match status" value="1"/>
</dbReference>
<dbReference type="EMBL" id="KZ504805">
    <property type="protein sequence ID" value="PKU61112.1"/>
    <property type="molecule type" value="Genomic_DNA"/>
</dbReference>
<dbReference type="PANTHER" id="PTHR12542:SF7">
    <property type="entry name" value="EXOCYST SUBUNIT EXO70 FAMILY PROTEIN"/>
    <property type="match status" value="1"/>
</dbReference>
<dbReference type="STRING" id="906689.A0A2I0VCI0"/>
<reference evidence="1 2" key="2">
    <citation type="journal article" date="2017" name="Nature">
        <title>The Apostasia genome and the evolution of orchids.</title>
        <authorList>
            <person name="Zhang G.Q."/>
            <person name="Liu K.W."/>
            <person name="Li Z."/>
            <person name="Lohaus R."/>
            <person name="Hsiao Y.Y."/>
            <person name="Niu S.C."/>
            <person name="Wang J.Y."/>
            <person name="Lin Y.C."/>
            <person name="Xu Q."/>
            <person name="Chen L.J."/>
            <person name="Yoshida K."/>
            <person name="Fujiwara S."/>
            <person name="Wang Z.W."/>
            <person name="Zhang Y.Q."/>
            <person name="Mitsuda N."/>
            <person name="Wang M."/>
            <person name="Liu G.H."/>
            <person name="Pecoraro L."/>
            <person name="Huang H.X."/>
            <person name="Xiao X.J."/>
            <person name="Lin M."/>
            <person name="Wu X.Y."/>
            <person name="Wu W.L."/>
            <person name="Chen Y.Y."/>
            <person name="Chang S.B."/>
            <person name="Sakamoto S."/>
            <person name="Ohme-Takagi M."/>
            <person name="Yagi M."/>
            <person name="Zeng S.J."/>
            <person name="Shen C.Y."/>
            <person name="Yeh C.M."/>
            <person name="Luo Y.B."/>
            <person name="Tsai W.C."/>
            <person name="Van de Peer Y."/>
            <person name="Liu Z.J."/>
        </authorList>
    </citation>
    <scope>NUCLEOTIDE SEQUENCE [LARGE SCALE GENOMIC DNA]</scope>
    <source>
        <tissue evidence="1">The whole plant</tissue>
    </source>
</reference>
<dbReference type="InterPro" id="IPR004140">
    <property type="entry name" value="Exo70"/>
</dbReference>
<protein>
    <submittedName>
        <fullName evidence="1">Uncharacterized protein</fullName>
    </submittedName>
</protein>
<name>A0A2I0VCI0_9ASPA</name>
<dbReference type="InterPro" id="IPR016159">
    <property type="entry name" value="Cullin_repeat-like_dom_sf"/>
</dbReference>
<evidence type="ECO:0000313" key="2">
    <source>
        <dbReference type="Proteomes" id="UP000233837"/>
    </source>
</evidence>
<dbReference type="AlphaFoldDB" id="A0A2I0VCI0"/>
<dbReference type="Gene3D" id="1.20.1280.170">
    <property type="entry name" value="Exocyst complex component Exo70"/>
    <property type="match status" value="1"/>
</dbReference>